<dbReference type="EMBL" id="JAAMPC010000004">
    <property type="protein sequence ID" value="KAG2315720.1"/>
    <property type="molecule type" value="Genomic_DNA"/>
</dbReference>
<proteinExistence type="predicted"/>
<dbReference type="AlphaFoldDB" id="A0A8X7VRS2"/>
<evidence type="ECO:0000313" key="4">
    <source>
        <dbReference type="EMBL" id="KAG2315720.1"/>
    </source>
</evidence>
<feature type="domain" description="Reverse transcriptase zinc-binding" evidence="3">
    <location>
        <begin position="889"/>
        <end position="954"/>
    </location>
</feature>
<dbReference type="Pfam" id="PF13966">
    <property type="entry name" value="zf-RVT"/>
    <property type="match status" value="1"/>
</dbReference>
<keyword evidence="5" id="KW-1185">Reference proteome</keyword>
<organism evidence="4 5">
    <name type="scientific">Brassica carinata</name>
    <name type="common">Ethiopian mustard</name>
    <name type="synonym">Abyssinian cabbage</name>
    <dbReference type="NCBI Taxonomy" id="52824"/>
    <lineage>
        <taxon>Eukaryota</taxon>
        <taxon>Viridiplantae</taxon>
        <taxon>Streptophyta</taxon>
        <taxon>Embryophyta</taxon>
        <taxon>Tracheophyta</taxon>
        <taxon>Spermatophyta</taxon>
        <taxon>Magnoliopsida</taxon>
        <taxon>eudicotyledons</taxon>
        <taxon>Gunneridae</taxon>
        <taxon>Pentapetalae</taxon>
        <taxon>rosids</taxon>
        <taxon>malvids</taxon>
        <taxon>Brassicales</taxon>
        <taxon>Brassicaceae</taxon>
        <taxon>Brassiceae</taxon>
        <taxon>Brassica</taxon>
    </lineage>
</organism>
<gene>
    <name evidence="4" type="ORF">Bca52824_018842</name>
</gene>
<name>A0A8X7VRS2_BRACI</name>
<protein>
    <recommendedName>
        <fullName evidence="6">Reverse transcriptase zinc-binding domain-containing protein</fullName>
    </recommendedName>
</protein>
<dbReference type="OrthoDB" id="1000979at2759"/>
<dbReference type="InterPro" id="IPR026960">
    <property type="entry name" value="RVT-Znf"/>
</dbReference>
<evidence type="ECO:0000259" key="2">
    <source>
        <dbReference type="Pfam" id="PF13456"/>
    </source>
</evidence>
<evidence type="ECO:0000313" key="5">
    <source>
        <dbReference type="Proteomes" id="UP000886595"/>
    </source>
</evidence>
<feature type="region of interest" description="Disordered" evidence="1">
    <location>
        <begin position="221"/>
        <end position="243"/>
    </location>
</feature>
<evidence type="ECO:0008006" key="6">
    <source>
        <dbReference type="Google" id="ProtNLM"/>
    </source>
</evidence>
<dbReference type="Proteomes" id="UP000886595">
    <property type="component" value="Unassembled WGS sequence"/>
</dbReference>
<reference evidence="4 5" key="1">
    <citation type="submission" date="2020-02" db="EMBL/GenBank/DDBJ databases">
        <authorList>
            <person name="Ma Q."/>
            <person name="Huang Y."/>
            <person name="Song X."/>
            <person name="Pei D."/>
        </authorList>
    </citation>
    <scope>NUCLEOTIDE SEQUENCE [LARGE SCALE GENOMIC DNA]</scope>
    <source>
        <strain evidence="4">Sxm20200214</strain>
        <tissue evidence="4">Leaf</tissue>
    </source>
</reference>
<dbReference type="Pfam" id="PF13456">
    <property type="entry name" value="RVT_3"/>
    <property type="match status" value="1"/>
</dbReference>
<evidence type="ECO:0000256" key="1">
    <source>
        <dbReference type="SAM" id="MobiDB-lite"/>
    </source>
</evidence>
<dbReference type="GO" id="GO:0003676">
    <property type="term" value="F:nucleic acid binding"/>
    <property type="evidence" value="ECO:0007669"/>
    <property type="project" value="InterPro"/>
</dbReference>
<sequence>MASNLDKALLDLSLEEDDEPYVLPDKPEYFSTERNSLSLIGRLLNPQCQKMSDLILEMPRKWQLYDRGIGSGVVSVSSQSSKTEVVKSMDPEDPLYGLIPSSLMGIDVVSGKPKIAEELLDNMRIYIKSSEGQEKLAREERVKKSLRDLEDDSIGQQTLLRLGPAPIISKDLDKGKGVVFDFIAKKDRTPTANKLMASAICAGAKGSTGYSIGVHGTSVSGTPLKKTNKRRRPGTFKRKANGKGLEKISAKPGKKIGEGNNVNISFKFVDKYLLDFGVRMGGEAFFVSCIYGEPMKKNRPKLWERLSRIGVHRKEAWCMLGDFNDIRNNGEKIGGPRLGEKTFQPFNDMLSACQMVELPSSGNNLTWGGLRCLKWIQSRLDRCFGNKNWLSLFPVSNQVFLDKRGSDHRPVLVKLLASADSYRGNFKFDGRFLNKPGVKEEIKKAWLTNHTFFGSSVSEKLKRCRKSLSRWKKKSDLNSRDKIIQIQVALESEQSSSFPSGVRVNYLKQELIKAYKEEEKYWRQRSKDKWAVKGDLNTRYYHASVKTRRARMRIEKLMDEKGQTQFSEAAKAQVATDYFNKLFTSEGDGNFDQLFHGFSARGLIQMLESAVCNNKIQGIKFSDVGPMIHHMLFADDSLLICRADEEQARELMRILKIYERATGQMVSIAKSAVTFGSRVPEATKETIKRATGIHKEGGTGSYLGLPECFSGSKIEMLAYIYDRLKDRLSIFKSRYFPHGEFLSAKNGPRPSYAWRSIQFGKELLVLGITKKIGNGRTVSVWVDAWIEGEVMRRPLMKNIFVDLLLCVDKLIDQETRCWNLNTLHDLFYEEDVARIVAMKPVFEEEDFWVWKYNKHGGYSAKSGYWLKNRLTRSDEIREAEALPSLNVLKTEAWKLKAPPKIKTFFWRALSNAISAGELLVKRGIKMDPCCQACGFQGESINHILFTCPVARQVWALANVPSPRNGFDEVSHYSNFHFLFSLTCNKMCSHQVVNAMPWLVWFLWKNRNSLLFDGKQANLLELVAKTFEEAEMWSLAQINEQREEEEERADLMKQAKRWSPPPRGWLKCNIGVDWMRSTHKGGGAWVIRDHNGKVLIHSRRAFSQIKNLHEAKLDSLLWSIESISAHHLKRVIFAIDDGDLTGMILRPKAWPNFKRESSRILNKFGSIDGWRLVKEERANNRGAFLIAQSVTRDGRVRSYVATGSPS</sequence>
<dbReference type="GO" id="GO:0004523">
    <property type="term" value="F:RNA-DNA hybrid ribonuclease activity"/>
    <property type="evidence" value="ECO:0007669"/>
    <property type="project" value="InterPro"/>
</dbReference>
<dbReference type="InterPro" id="IPR036691">
    <property type="entry name" value="Endo/exonu/phosph_ase_sf"/>
</dbReference>
<dbReference type="InterPro" id="IPR002156">
    <property type="entry name" value="RNaseH_domain"/>
</dbReference>
<feature type="compositionally biased region" description="Basic residues" evidence="1">
    <location>
        <begin position="226"/>
        <end position="241"/>
    </location>
</feature>
<evidence type="ECO:0000259" key="3">
    <source>
        <dbReference type="Pfam" id="PF13966"/>
    </source>
</evidence>
<dbReference type="Gene3D" id="3.60.10.10">
    <property type="entry name" value="Endonuclease/exonuclease/phosphatase"/>
    <property type="match status" value="1"/>
</dbReference>
<feature type="domain" description="RNase H type-1" evidence="2">
    <location>
        <begin position="1073"/>
        <end position="1155"/>
    </location>
</feature>
<dbReference type="PANTHER" id="PTHR33710:SF62">
    <property type="entry name" value="DUF4283 DOMAIN PROTEIN"/>
    <property type="match status" value="1"/>
</dbReference>
<accession>A0A8X7VRS2</accession>
<comment type="caution">
    <text evidence="4">The sequence shown here is derived from an EMBL/GenBank/DDBJ whole genome shotgun (WGS) entry which is preliminary data.</text>
</comment>
<dbReference type="SUPFAM" id="SSF56219">
    <property type="entry name" value="DNase I-like"/>
    <property type="match status" value="1"/>
</dbReference>
<dbReference type="PANTHER" id="PTHR33710">
    <property type="entry name" value="BNAC02G09200D PROTEIN"/>
    <property type="match status" value="1"/>
</dbReference>